<feature type="compositionally biased region" description="Basic and acidic residues" evidence="1">
    <location>
        <begin position="12"/>
        <end position="27"/>
    </location>
</feature>
<proteinExistence type="predicted"/>
<protein>
    <submittedName>
        <fullName evidence="2">Uncharacterized protein</fullName>
    </submittedName>
</protein>
<evidence type="ECO:0000313" key="3">
    <source>
        <dbReference type="Proteomes" id="UP000559027"/>
    </source>
</evidence>
<dbReference type="Proteomes" id="UP000559027">
    <property type="component" value="Unassembled WGS sequence"/>
</dbReference>
<reference evidence="2 3" key="1">
    <citation type="journal article" date="2020" name="ISME J.">
        <title>Uncovering the hidden diversity of litter-decomposition mechanisms in mushroom-forming fungi.</title>
        <authorList>
            <person name="Floudas D."/>
            <person name="Bentzer J."/>
            <person name="Ahren D."/>
            <person name="Johansson T."/>
            <person name="Persson P."/>
            <person name="Tunlid A."/>
        </authorList>
    </citation>
    <scope>NUCLEOTIDE SEQUENCE [LARGE SCALE GENOMIC DNA]</scope>
    <source>
        <strain evidence="2 3">CBS 146.42</strain>
    </source>
</reference>
<dbReference type="OrthoDB" id="2139939at2759"/>
<feature type="region of interest" description="Disordered" evidence="1">
    <location>
        <begin position="57"/>
        <end position="77"/>
    </location>
</feature>
<keyword evidence="3" id="KW-1185">Reference proteome</keyword>
<accession>A0A8H5D3B4</accession>
<name>A0A8H5D3B4_9AGAR</name>
<feature type="region of interest" description="Disordered" evidence="1">
    <location>
        <begin position="1"/>
        <end position="29"/>
    </location>
</feature>
<feature type="compositionally biased region" description="Basic residues" evidence="1">
    <location>
        <begin position="1"/>
        <end position="11"/>
    </location>
</feature>
<gene>
    <name evidence="2" type="ORF">D9756_006154</name>
</gene>
<sequence length="77" mass="8647">MMKQMVKKVIGKKQDKQTSNVSKKDFDPDCETLVNVPIRSAPRQTESPVDISFIEDLVWGPAPPPHRGQQGSISSRR</sequence>
<organism evidence="2 3">
    <name type="scientific">Leucocoprinus leucothites</name>
    <dbReference type="NCBI Taxonomy" id="201217"/>
    <lineage>
        <taxon>Eukaryota</taxon>
        <taxon>Fungi</taxon>
        <taxon>Dikarya</taxon>
        <taxon>Basidiomycota</taxon>
        <taxon>Agaricomycotina</taxon>
        <taxon>Agaricomycetes</taxon>
        <taxon>Agaricomycetidae</taxon>
        <taxon>Agaricales</taxon>
        <taxon>Agaricineae</taxon>
        <taxon>Agaricaceae</taxon>
        <taxon>Leucocoprinus</taxon>
    </lineage>
</organism>
<dbReference type="EMBL" id="JAACJO010000011">
    <property type="protein sequence ID" value="KAF5352329.1"/>
    <property type="molecule type" value="Genomic_DNA"/>
</dbReference>
<comment type="caution">
    <text evidence="2">The sequence shown here is derived from an EMBL/GenBank/DDBJ whole genome shotgun (WGS) entry which is preliminary data.</text>
</comment>
<evidence type="ECO:0000256" key="1">
    <source>
        <dbReference type="SAM" id="MobiDB-lite"/>
    </source>
</evidence>
<dbReference type="AlphaFoldDB" id="A0A8H5D3B4"/>
<evidence type="ECO:0000313" key="2">
    <source>
        <dbReference type="EMBL" id="KAF5352329.1"/>
    </source>
</evidence>